<dbReference type="Pfam" id="PF00905">
    <property type="entry name" value="Transpeptidase"/>
    <property type="match status" value="1"/>
</dbReference>
<dbReference type="Proteomes" id="UP001164693">
    <property type="component" value="Chromosome"/>
</dbReference>
<keyword evidence="4" id="KW-1185">Reference proteome</keyword>
<evidence type="ECO:0000313" key="3">
    <source>
        <dbReference type="EMBL" id="WAX55338.1"/>
    </source>
</evidence>
<dbReference type="SUPFAM" id="SSF56601">
    <property type="entry name" value="beta-lactamase/transpeptidase-like"/>
    <property type="match status" value="1"/>
</dbReference>
<feature type="domain" description="Penicillin-binding protein transpeptidase" evidence="1">
    <location>
        <begin position="160"/>
        <end position="524"/>
    </location>
</feature>
<dbReference type="InterPro" id="IPR001460">
    <property type="entry name" value="PCN-bd_Tpept"/>
</dbReference>
<dbReference type="InterPro" id="IPR012338">
    <property type="entry name" value="Beta-lactam/transpept-like"/>
</dbReference>
<dbReference type="PANTHER" id="PTHR30627">
    <property type="entry name" value="PEPTIDOGLYCAN D,D-TRANSPEPTIDASE"/>
    <property type="match status" value="1"/>
</dbReference>
<gene>
    <name evidence="3" type="ORF">M6B22_12360</name>
</gene>
<dbReference type="EMBL" id="CP097463">
    <property type="protein sequence ID" value="WAX55338.1"/>
    <property type="molecule type" value="Genomic_DNA"/>
</dbReference>
<proteinExistence type="predicted"/>
<dbReference type="Gene3D" id="3.90.1310.10">
    <property type="entry name" value="Penicillin-binding protein 2a (Domain 2)"/>
    <property type="match status" value="1"/>
</dbReference>
<dbReference type="RefSeq" id="WP_269441846.1">
    <property type="nucleotide sequence ID" value="NZ_CP097463.1"/>
</dbReference>
<dbReference type="Gene3D" id="3.40.710.10">
    <property type="entry name" value="DD-peptidase/beta-lactamase superfamily"/>
    <property type="match status" value="1"/>
</dbReference>
<dbReference type="Pfam" id="PF21922">
    <property type="entry name" value="PBP_dimer_2"/>
    <property type="match status" value="1"/>
</dbReference>
<dbReference type="InterPro" id="IPR050515">
    <property type="entry name" value="Beta-lactam/transpept"/>
</dbReference>
<dbReference type="PANTHER" id="PTHR30627:SF24">
    <property type="entry name" value="PENICILLIN-BINDING PROTEIN 4B"/>
    <property type="match status" value="1"/>
</dbReference>
<protein>
    <submittedName>
        <fullName evidence="3">Penicillin-binding protein 2</fullName>
    </submittedName>
</protein>
<feature type="domain" description="Penicillin binding protein A dimerisation" evidence="2">
    <location>
        <begin position="52"/>
        <end position="134"/>
    </location>
</feature>
<organism evidence="3 4">
    <name type="scientific">Jatrophihabitans cynanchi</name>
    <dbReference type="NCBI Taxonomy" id="2944128"/>
    <lineage>
        <taxon>Bacteria</taxon>
        <taxon>Bacillati</taxon>
        <taxon>Actinomycetota</taxon>
        <taxon>Actinomycetes</taxon>
        <taxon>Jatrophihabitantales</taxon>
        <taxon>Jatrophihabitantaceae</taxon>
        <taxon>Jatrophihabitans</taxon>
    </lineage>
</organism>
<accession>A0ABY7JSM6</accession>
<sequence length="533" mass="55778">MNRPIRRVAIALGVLFAAIFVNLNFVQVVKSDEYRNHVGNKRVLLNEYASPRGQIVVQGTAIALSKQTSDELKYLRTYPQGELYAPVTGFYSYVYGRSGIEESEDKVLSGDDPRLFGTQLGSLLTGRNPKGGSIQLTLNKAAQAAAYSAMKGADGKMRRGAVVALDPTTGAILAAVSTPSYDPNELSSHNANTMERAWSKLNDNPAKPMLNRAFNELYAPGSVFKVIVSAAALSDPAAKITPDTRVPAPNGYWPFDPKKTSACPNDPTSSCVKNFDGETCDNGKTATLAFALAKSCNTAFAALAVDKLGGQRIADQAKLFGFGDPYTGDPPDLCHPPALNVPLPVCTSTVGSTGDLTDKGSLSHTSFGQQDVRITPLQAAMISAAVANNGSLMKPYLVAKELSPNLSTLSQTEPTQLSQALDPDLDTDLQEMMEGVVTAPEGTGGAARISDIPGVVVGGKTGTADTGIFVNGKETPPHAWFSGFALQNGAPKIAVAVIIENGGVNGNETTGGLAAAPVAKAVMEAYLKSGGGH</sequence>
<reference evidence="3" key="1">
    <citation type="submission" date="2022-05" db="EMBL/GenBank/DDBJ databases">
        <title>Jatrophihabitans sp. SB3-54 whole genome sequence.</title>
        <authorList>
            <person name="Suh M.K."/>
            <person name="Eom M.K."/>
            <person name="Kim J.S."/>
            <person name="Kim H.S."/>
            <person name="Do H.E."/>
            <person name="Shin Y.K."/>
            <person name="Lee J.-S."/>
        </authorList>
    </citation>
    <scope>NUCLEOTIDE SEQUENCE</scope>
    <source>
        <strain evidence="3">SB3-54</strain>
    </source>
</reference>
<evidence type="ECO:0000313" key="4">
    <source>
        <dbReference type="Proteomes" id="UP001164693"/>
    </source>
</evidence>
<dbReference type="InterPro" id="IPR054120">
    <property type="entry name" value="PBPA_dimer"/>
</dbReference>
<evidence type="ECO:0000259" key="1">
    <source>
        <dbReference type="Pfam" id="PF00905"/>
    </source>
</evidence>
<evidence type="ECO:0000259" key="2">
    <source>
        <dbReference type="Pfam" id="PF21922"/>
    </source>
</evidence>
<name>A0ABY7JSM6_9ACTN</name>